<dbReference type="Pfam" id="PF04347">
    <property type="entry name" value="FliO"/>
    <property type="match status" value="1"/>
</dbReference>
<feature type="compositionally biased region" description="Low complexity" evidence="9">
    <location>
        <begin position="130"/>
        <end position="144"/>
    </location>
</feature>
<accession>A0ABM7YJ62</accession>
<evidence type="ECO:0000256" key="3">
    <source>
        <dbReference type="ARBA" id="ARBA00022475"/>
    </source>
</evidence>
<comment type="subcellular location">
    <subcellularLocation>
        <location evidence="1">Bacterial flagellum basal body</location>
    </subcellularLocation>
    <subcellularLocation>
        <location evidence="2">Cell membrane</location>
    </subcellularLocation>
</comment>
<dbReference type="Proteomes" id="UP001057498">
    <property type="component" value="Chromosome"/>
</dbReference>
<evidence type="ECO:0000256" key="6">
    <source>
        <dbReference type="ARBA" id="ARBA00023136"/>
    </source>
</evidence>
<keyword evidence="5" id="KW-1133">Transmembrane helix</keyword>
<keyword evidence="11" id="KW-1185">Reference proteome</keyword>
<gene>
    <name evidence="10" type="primary">fliO</name>
    <name evidence="10" type="ORF">CATMQ487_14340</name>
</gene>
<keyword evidence="4" id="KW-0812">Transmembrane</keyword>
<evidence type="ECO:0000256" key="5">
    <source>
        <dbReference type="ARBA" id="ARBA00022989"/>
    </source>
</evidence>
<name>A0ABM7YJ62_9BURK</name>
<evidence type="ECO:0000256" key="1">
    <source>
        <dbReference type="ARBA" id="ARBA00004117"/>
    </source>
</evidence>
<evidence type="ECO:0000256" key="2">
    <source>
        <dbReference type="ARBA" id="ARBA00004236"/>
    </source>
</evidence>
<protein>
    <submittedName>
        <fullName evidence="10">Flagellar protein</fullName>
    </submittedName>
</protein>
<evidence type="ECO:0000256" key="9">
    <source>
        <dbReference type="SAM" id="MobiDB-lite"/>
    </source>
</evidence>
<organism evidence="10 11">
    <name type="scientific">Sphaerotilus microaerophilus</name>
    <dbReference type="NCBI Taxonomy" id="2914710"/>
    <lineage>
        <taxon>Bacteria</taxon>
        <taxon>Pseudomonadati</taxon>
        <taxon>Pseudomonadota</taxon>
        <taxon>Betaproteobacteria</taxon>
        <taxon>Burkholderiales</taxon>
        <taxon>Sphaerotilaceae</taxon>
        <taxon>Sphaerotilus</taxon>
    </lineage>
</organism>
<reference evidence="10" key="1">
    <citation type="submission" date="2022-04" db="EMBL/GenBank/DDBJ databases">
        <title>Whole genome sequence of Sphaerotilus sp. FB-5.</title>
        <authorList>
            <person name="Takeda M."/>
            <person name="Narihara S."/>
            <person name="Akimoto M."/>
            <person name="Akimoto R."/>
            <person name="Nishiyashiki S."/>
            <person name="Murakami T."/>
        </authorList>
    </citation>
    <scope>NUCLEOTIDE SEQUENCE</scope>
    <source>
        <strain evidence="10">FB-5</strain>
    </source>
</reference>
<dbReference type="EMBL" id="AP025730">
    <property type="protein sequence ID" value="BDI04464.1"/>
    <property type="molecule type" value="Genomic_DNA"/>
</dbReference>
<evidence type="ECO:0000256" key="4">
    <source>
        <dbReference type="ARBA" id="ARBA00022692"/>
    </source>
</evidence>
<evidence type="ECO:0000256" key="7">
    <source>
        <dbReference type="ARBA" id="ARBA00023143"/>
    </source>
</evidence>
<dbReference type="PANTHER" id="PTHR38766:SF1">
    <property type="entry name" value="FLAGELLAR PROTEIN FLIO"/>
    <property type="match status" value="1"/>
</dbReference>
<evidence type="ECO:0000256" key="8">
    <source>
        <dbReference type="ARBA" id="ARBA00037937"/>
    </source>
</evidence>
<keyword evidence="7" id="KW-0975">Bacterial flagellum</keyword>
<dbReference type="InterPro" id="IPR052205">
    <property type="entry name" value="FliO/MopB"/>
</dbReference>
<feature type="region of interest" description="Disordered" evidence="9">
    <location>
        <begin position="89"/>
        <end position="160"/>
    </location>
</feature>
<keyword evidence="3" id="KW-1003">Cell membrane</keyword>
<sequence>MPLLWFGVVLALIPAALWLLKRSGLTPAGLRGAAAGPRLTGSLALGPQQRVVTVEVGEGDERRWLVLGVTAQQITTLHTLTVPPVLTALPASQGPAPGDASARAPQGFSKMLAKALSASRNAEPPRSKPVRAAAAPRAAAAVPTDARRPRIDPPGADHAT</sequence>
<dbReference type="PANTHER" id="PTHR38766">
    <property type="entry name" value="FLAGELLAR PROTEIN FLIO"/>
    <property type="match status" value="1"/>
</dbReference>
<evidence type="ECO:0000313" key="10">
    <source>
        <dbReference type="EMBL" id="BDI04464.1"/>
    </source>
</evidence>
<keyword evidence="6" id="KW-0472">Membrane</keyword>
<proteinExistence type="inferred from homology"/>
<keyword evidence="10" id="KW-0969">Cilium</keyword>
<evidence type="ECO:0000313" key="11">
    <source>
        <dbReference type="Proteomes" id="UP001057498"/>
    </source>
</evidence>
<keyword evidence="10" id="KW-0282">Flagellum</keyword>
<comment type="similarity">
    <text evidence="8">Belongs to the FliO/MopB family.</text>
</comment>
<dbReference type="InterPro" id="IPR022781">
    <property type="entry name" value="Flagellar_biosynth_FliO"/>
</dbReference>
<keyword evidence="10" id="KW-0966">Cell projection</keyword>